<dbReference type="GO" id="GO:0005739">
    <property type="term" value="C:mitochondrion"/>
    <property type="evidence" value="ECO:0007669"/>
    <property type="project" value="TreeGrafter"/>
</dbReference>
<dbReference type="InterPro" id="IPR000073">
    <property type="entry name" value="AB_hydrolase_1"/>
</dbReference>
<evidence type="ECO:0000256" key="2">
    <source>
        <dbReference type="ARBA" id="ARBA00022801"/>
    </source>
</evidence>
<reference evidence="4" key="2">
    <citation type="submission" date="2023-01" db="EMBL/GenBank/DDBJ databases">
        <authorList>
            <person name="Petersen C."/>
        </authorList>
    </citation>
    <scope>NUCLEOTIDE SEQUENCE</scope>
    <source>
        <strain evidence="4">IBT 15450</strain>
    </source>
</reference>
<comment type="caution">
    <text evidence="4">The sequence shown here is derived from an EMBL/GenBank/DDBJ whole genome shotgun (WGS) entry which is preliminary data.</text>
</comment>
<dbReference type="Gene3D" id="3.40.50.1820">
    <property type="entry name" value="alpha/beta hydrolase"/>
    <property type="match status" value="1"/>
</dbReference>
<dbReference type="SUPFAM" id="SSF53474">
    <property type="entry name" value="alpha/beta-Hydrolases"/>
    <property type="match status" value="1"/>
</dbReference>
<proteinExistence type="inferred from homology"/>
<dbReference type="GO" id="GO:0052689">
    <property type="term" value="F:carboxylic ester hydrolase activity"/>
    <property type="evidence" value="ECO:0007669"/>
    <property type="project" value="TreeGrafter"/>
</dbReference>
<dbReference type="Pfam" id="PF00561">
    <property type="entry name" value="Abhydrolase_1"/>
    <property type="match status" value="1"/>
</dbReference>
<dbReference type="AlphaFoldDB" id="A0AAD6N1P6"/>
<gene>
    <name evidence="4" type="ORF">N7460_013012</name>
</gene>
<dbReference type="GO" id="GO:0072330">
    <property type="term" value="P:monocarboxylic acid biosynthetic process"/>
    <property type="evidence" value="ECO:0007669"/>
    <property type="project" value="UniProtKB-ARBA"/>
</dbReference>
<keyword evidence="5" id="KW-1185">Reference proteome</keyword>
<name>A0AAD6N1P6_PENCN</name>
<evidence type="ECO:0000313" key="4">
    <source>
        <dbReference type="EMBL" id="KAJ6022617.1"/>
    </source>
</evidence>
<dbReference type="PANTHER" id="PTHR46118:SF4">
    <property type="entry name" value="PROTEIN ABHD11"/>
    <property type="match status" value="1"/>
</dbReference>
<feature type="domain" description="AB hydrolase-1" evidence="3">
    <location>
        <begin position="62"/>
        <end position="262"/>
    </location>
</feature>
<dbReference type="PRINTS" id="PR00412">
    <property type="entry name" value="EPOXHYDRLASE"/>
</dbReference>
<sequence length="279" mass="31281">MFKINVKQIVFKRGLAGSAAARVPLAYELHSSPKGAEVPKGRKGAPILFLHGFLGSKRENRPDLRNHGDSGHHPSHNYVDMALDVESFIQNHGLERPAVIGHSMGAKTAMTLALRYPNLVSKVVAIDNGPIHLPLKSYFPKYLQGMAKAEAAKVKSHLEADAILREYETSPSVRLWLLSNFIKSKDQPHLHLRIPLDILEKAMGPLGDFPDKDAFLKFNSPILFLRGLQSHYIPDTAFPLISSLFPQSKIVDIDCGHWIVQDRPEEFRKAVVDFLWDEE</sequence>
<dbReference type="InterPro" id="IPR000639">
    <property type="entry name" value="Epox_hydrolase-like"/>
</dbReference>
<organism evidence="4 5">
    <name type="scientific">Penicillium canescens</name>
    <dbReference type="NCBI Taxonomy" id="5083"/>
    <lineage>
        <taxon>Eukaryota</taxon>
        <taxon>Fungi</taxon>
        <taxon>Dikarya</taxon>
        <taxon>Ascomycota</taxon>
        <taxon>Pezizomycotina</taxon>
        <taxon>Eurotiomycetes</taxon>
        <taxon>Eurotiomycetidae</taxon>
        <taxon>Eurotiales</taxon>
        <taxon>Aspergillaceae</taxon>
        <taxon>Penicillium</taxon>
    </lineage>
</organism>
<protein>
    <recommendedName>
        <fullName evidence="3">AB hydrolase-1 domain-containing protein</fullName>
    </recommendedName>
</protein>
<dbReference type="Proteomes" id="UP001219568">
    <property type="component" value="Unassembled WGS sequence"/>
</dbReference>
<dbReference type="PANTHER" id="PTHR46118">
    <property type="entry name" value="PROTEIN ABHD11"/>
    <property type="match status" value="1"/>
</dbReference>
<evidence type="ECO:0000313" key="5">
    <source>
        <dbReference type="Proteomes" id="UP001219568"/>
    </source>
</evidence>
<dbReference type="InterPro" id="IPR029058">
    <property type="entry name" value="AB_hydrolase_fold"/>
</dbReference>
<dbReference type="EMBL" id="JAQJZL010000016">
    <property type="protein sequence ID" value="KAJ6022617.1"/>
    <property type="molecule type" value="Genomic_DNA"/>
</dbReference>
<accession>A0AAD6N1P6</accession>
<keyword evidence="2" id="KW-0378">Hydrolase</keyword>
<comment type="similarity">
    <text evidence="1">Belongs to the AB hydrolase superfamily.</text>
</comment>
<reference evidence="4" key="1">
    <citation type="journal article" date="2023" name="IMA Fungus">
        <title>Comparative genomic study of the Penicillium genus elucidates a diverse pangenome and 15 lateral gene transfer events.</title>
        <authorList>
            <person name="Petersen C."/>
            <person name="Sorensen T."/>
            <person name="Nielsen M.R."/>
            <person name="Sondergaard T.E."/>
            <person name="Sorensen J.L."/>
            <person name="Fitzpatrick D.A."/>
            <person name="Frisvad J.C."/>
            <person name="Nielsen K.L."/>
        </authorList>
    </citation>
    <scope>NUCLEOTIDE SEQUENCE</scope>
    <source>
        <strain evidence="4">IBT 15450</strain>
    </source>
</reference>
<evidence type="ECO:0000256" key="1">
    <source>
        <dbReference type="ARBA" id="ARBA00008645"/>
    </source>
</evidence>
<evidence type="ECO:0000259" key="3">
    <source>
        <dbReference type="Pfam" id="PF00561"/>
    </source>
</evidence>
<dbReference type="GO" id="GO:0017000">
    <property type="term" value="P:antibiotic biosynthetic process"/>
    <property type="evidence" value="ECO:0007669"/>
    <property type="project" value="UniProtKB-ARBA"/>
</dbReference>